<dbReference type="EMBL" id="CP060715">
    <property type="protein sequence ID" value="QNN60410.1"/>
    <property type="molecule type" value="Genomic_DNA"/>
</dbReference>
<name>A0A7G9RXT5_9FIRM</name>
<gene>
    <name evidence="2" type="ORF">H9L01_08535</name>
</gene>
<feature type="domain" description="N-acetyltransferase" evidence="1">
    <location>
        <begin position="8"/>
        <end position="170"/>
    </location>
</feature>
<evidence type="ECO:0000313" key="3">
    <source>
        <dbReference type="Proteomes" id="UP000515928"/>
    </source>
</evidence>
<dbReference type="PROSITE" id="PS51186">
    <property type="entry name" value="GNAT"/>
    <property type="match status" value="1"/>
</dbReference>
<protein>
    <submittedName>
        <fullName evidence="2">GNAT family N-acetyltransferase</fullName>
    </submittedName>
</protein>
<reference evidence="2 3" key="1">
    <citation type="submission" date="2020-08" db="EMBL/GenBank/DDBJ databases">
        <title>Genome sequence of Erysipelothrix inopinata DSM 15511T.</title>
        <authorList>
            <person name="Hyun D.-W."/>
            <person name="Bae J.-W."/>
        </authorList>
    </citation>
    <scope>NUCLEOTIDE SEQUENCE [LARGE SCALE GENOMIC DNA]</scope>
    <source>
        <strain evidence="2 3">DSM 15511</strain>
    </source>
</reference>
<dbReference type="PANTHER" id="PTHR43792">
    <property type="entry name" value="GNAT FAMILY, PUTATIVE (AFU_ORTHOLOGUE AFUA_3G00765)-RELATED-RELATED"/>
    <property type="match status" value="1"/>
</dbReference>
<dbReference type="AlphaFoldDB" id="A0A7G9RXT5"/>
<dbReference type="Pfam" id="PF13302">
    <property type="entry name" value="Acetyltransf_3"/>
    <property type="match status" value="1"/>
</dbReference>
<dbReference type="InterPro" id="IPR051531">
    <property type="entry name" value="N-acetyltransferase"/>
</dbReference>
<dbReference type="Gene3D" id="3.40.630.30">
    <property type="match status" value="1"/>
</dbReference>
<evidence type="ECO:0000259" key="1">
    <source>
        <dbReference type="PROSITE" id="PS51186"/>
    </source>
</evidence>
<dbReference type="KEGG" id="eio:H9L01_08535"/>
<dbReference type="Proteomes" id="UP000515928">
    <property type="component" value="Chromosome"/>
</dbReference>
<proteinExistence type="predicted"/>
<dbReference type="SUPFAM" id="SSF55729">
    <property type="entry name" value="Acyl-CoA N-acyltransferases (Nat)"/>
    <property type="match status" value="1"/>
</dbReference>
<dbReference type="GO" id="GO:0016747">
    <property type="term" value="F:acyltransferase activity, transferring groups other than amino-acyl groups"/>
    <property type="evidence" value="ECO:0007669"/>
    <property type="project" value="InterPro"/>
</dbReference>
<organism evidence="2 3">
    <name type="scientific">Erysipelothrix inopinata</name>
    <dbReference type="NCBI Taxonomy" id="225084"/>
    <lineage>
        <taxon>Bacteria</taxon>
        <taxon>Bacillati</taxon>
        <taxon>Bacillota</taxon>
        <taxon>Erysipelotrichia</taxon>
        <taxon>Erysipelotrichales</taxon>
        <taxon>Erysipelotrichaceae</taxon>
        <taxon>Erysipelothrix</taxon>
    </lineage>
</organism>
<sequence length="192" mass="22882">MKMETERLIIRNFEDNDGDYHALFKIMRDVDVNRYLPWYPLGTTEEAIDFYTKRILTRYINKNGFYFAVCLKTDNLPIGYITVSGDDSHDFGYGLRKEYWNQGIITEASEAVIKELARVGYRYITATHDINNVASGKIMKKLGMEYKYSYVEMWQPKNIQVTFRMYQLNLDGVERTYDKYWNVYEDHFIESI</sequence>
<evidence type="ECO:0000313" key="2">
    <source>
        <dbReference type="EMBL" id="QNN60410.1"/>
    </source>
</evidence>
<dbReference type="PANTHER" id="PTHR43792:SF16">
    <property type="entry name" value="N-ACETYLTRANSFERASE DOMAIN-CONTAINING PROTEIN"/>
    <property type="match status" value="1"/>
</dbReference>
<keyword evidence="3" id="KW-1185">Reference proteome</keyword>
<dbReference type="InterPro" id="IPR000182">
    <property type="entry name" value="GNAT_dom"/>
</dbReference>
<keyword evidence="2" id="KW-0808">Transferase</keyword>
<dbReference type="InterPro" id="IPR016181">
    <property type="entry name" value="Acyl_CoA_acyltransferase"/>
</dbReference>
<accession>A0A7G9RXT5</accession>